<evidence type="ECO:0000259" key="2">
    <source>
        <dbReference type="SMART" id="SM01017"/>
    </source>
</evidence>
<proteinExistence type="predicted"/>
<dbReference type="EMBL" id="CP119934">
    <property type="protein sequence ID" value="WFD02246.1"/>
    <property type="molecule type" value="Genomic_DNA"/>
</dbReference>
<dbReference type="Proteomes" id="UP001214603">
    <property type="component" value="Chromosome 1"/>
</dbReference>
<feature type="region of interest" description="Disordered" evidence="1">
    <location>
        <begin position="104"/>
        <end position="127"/>
    </location>
</feature>
<organism evidence="3 4">
    <name type="scientific">Malassezia obtusa</name>
    <dbReference type="NCBI Taxonomy" id="76774"/>
    <lineage>
        <taxon>Eukaryota</taxon>
        <taxon>Fungi</taxon>
        <taxon>Dikarya</taxon>
        <taxon>Basidiomycota</taxon>
        <taxon>Ustilaginomycotina</taxon>
        <taxon>Malasseziomycetes</taxon>
        <taxon>Malasseziales</taxon>
        <taxon>Malasseziaceae</taxon>
        <taxon>Malassezia</taxon>
    </lineage>
</organism>
<feature type="compositionally biased region" description="Basic and acidic residues" evidence="1">
    <location>
        <begin position="105"/>
        <end position="114"/>
    </location>
</feature>
<dbReference type="PANTHER" id="PTHR31431:SF1">
    <property type="entry name" value="NUCLEOPORIN NUP188"/>
    <property type="match status" value="1"/>
</dbReference>
<reference evidence="3" key="1">
    <citation type="submission" date="2023-03" db="EMBL/GenBank/DDBJ databases">
        <title>Mating type loci evolution in Malassezia.</title>
        <authorList>
            <person name="Coelho M.A."/>
        </authorList>
    </citation>
    <scope>NUCLEOTIDE SEQUENCE</scope>
    <source>
        <strain evidence="3">CBS 7876</strain>
    </source>
</reference>
<dbReference type="Pfam" id="PF02752">
    <property type="entry name" value="Arrestin_C"/>
    <property type="match status" value="1"/>
</dbReference>
<protein>
    <recommendedName>
        <fullName evidence="2">Arrestin C-terminal-like domain-containing protein</fullName>
    </recommendedName>
</protein>
<evidence type="ECO:0000313" key="4">
    <source>
        <dbReference type="Proteomes" id="UP001214603"/>
    </source>
</evidence>
<dbReference type="InterPro" id="IPR044840">
    <property type="entry name" value="Nup188"/>
</dbReference>
<dbReference type="Gene3D" id="2.60.40.640">
    <property type="match status" value="1"/>
</dbReference>
<dbReference type="Gene3D" id="1.25.10.70">
    <property type="match status" value="1"/>
</dbReference>
<dbReference type="SMART" id="SM01017">
    <property type="entry name" value="Arrestin_C"/>
    <property type="match status" value="1"/>
</dbReference>
<dbReference type="Pfam" id="PF00339">
    <property type="entry name" value="Arrestin_N"/>
    <property type="match status" value="1"/>
</dbReference>
<keyword evidence="4" id="KW-1185">Reference proteome</keyword>
<evidence type="ECO:0000313" key="3">
    <source>
        <dbReference type="EMBL" id="WFD02246.1"/>
    </source>
</evidence>
<sequence length="2323" mass="243117">MVGPTLQIELSEPVVFLTSAPPERGPALTNEAEAPPPQLRGRVTLALPKPTRVKDIVLTLTGIVRTDWPEGIGQNRIEVAEQVPVLRLKTSIFRSHSGAPIALERTPEAREPERTPLPGPQAPHSGAVLTRLDDIGRERSSDVHATLAARPPGAAKRKPLKGLLDGLRLPARPAEPAEAPAPGAPAAEWFELRKGTYEYPFSLSLPTDLPATLHADFGHLEYLLKATVYRSGTLAPNLSTQREVTLVQMPDADASAAADAIVVSRTCEDMLSYLLAISGSSFPIGTHIPVSLKMVPIGKIKIHRITVALEEQTDYYANERRTMRREVPRKWTMLRLNGDGRCPLLPVLSEASDPLGASPLRPFVEAAARQNPAQAEAIAVAPLDPNGPWELAMDLRVSMAQQKKVNISCQHPKSNITVQHLLKITIRVERGDADAPAAPDDAPPGTRRIVDIVIGVPITLTHSHTSLEWISLPSYEAARSQPPAHELLPPVNVVHTPLPPATDFVYTRAPPDAAPPTPDERQRSGAAPERAEAASEFLSFHDLYEQLERADAPHAPDALRAVLDARLPRLQACGAPLPKRRAAAREALARDSVDVRGTTLRVSGVQRELALAIAARFDVEERESLALLRTFLESEHRSLDALPGGDGAFDEFLDAFTVFFFEEQLAVIRCIAALLRISEDAQNALYATAVAVLDRFADAAFATQLLAWFEEETQCALPPAVRHDPRYTQLWARQGLCKQLALLEVVFLLYYGRLPPTAAFQHATLAAIQRTQFGQRQANAGFLDTRGALLVESVAHLLVFLAVECLSLEAALEPLAPGVRADEDAALAPLAADPDALDAVLELLDSAAGSLVYYAPLLLGWALLLRRADEHMEAAPDARLAAALAVRDGGAPMWRRMAHGALEPSMDLFGVLHALLASPLLGGRDSAVLGASDLSALAYRAVFKGLLLALTELVHPEYLPDLDALVALYAAAFGAARDGLAPDAAEGVASLCLQFWSADMPHPTRASTLATARRRFPAALRPLVQLAHALSGNAAPDAGAAPPPGAAAAEASAATLDYLAQLPTLALVLPPGAAGLAPYEVLDTPGAPGVQYVVRRALPVACTRLALAPGTRGTLISPLGSTPSVVLWQLPAPVSAWRILRDVLARYVAPAPRAPRRAADEDVWAGAEAAALAPDALSPDCAPGDWDAAADIAQCLGAVLGADAGLGAALLAHLDEDEEGTPLAAIAVEMLRAALPAHPIPTRLVCAAYRLLALLVPLQPNEVWQRVRASNALIGSPGTVPLRAAPAALHGAHGGAFSRLLDAEVRTAHYAGTLALLDLACALLDEAHDAAYADAPELQAVKCEVLVRLVEWRAGRPHDARLAEELVEAHLHLAAALLARAPHAAPPALAALFYAPAAADARTPADAPVRPTLARAVLGYVAAPVPPRVARAAAELTTAVCTAAPAPRDARASFASALGATHELERAVHELLGVLDNTRADLDVRVAVWRLLGALADTQPALAALLFTGAPRGGATRTRARAPALQLAVDAVADGAALWTHAPALLDAALQFLGVACAHADEHAAALRALDADARLLDGLGALVARDAEPVPPTPASDARVSAAAPGALADAEAAVAAYAHRVQAQARALRLLQRASQRGAAESARVLQQALDAPRLPHALRTAFATDLAAPHALEAHAAALVPHVPLAPLRKPPRRDAFDTRRTFGGAYVYARDAYVAYLAFLPADVRHDAAVLVTSASLAWSIVDAQAARADAWTECLASCAARFDARGAYVDAAHAVLAHAAAAPRDAPPAALAPRVRVAAVLLAAAWAARTPAALDETAHALAALVEHPAYAPEWSALTAPLAELALVACAAARRAAPPAALAPLAVHTLHLLHAVVARAAVVAPDSADAAEADAVLPVLAAAVQHALHVAPLAAACAAPLRDTRVLAACAALVSRAPRAPSADAWAPAHVRYLAALLPLCAALAAQRATCERLAESGLVYALCSNALSDELAQGALAAALPSGDANPRHALWLGMLQTLTSLVETLAAAHAAAGAHLVAGDAEAFVHLYAPQLRRTLHVVLPAPTAPAAPPLDAAQLLEFRAVLRLLYAMSRAKPRAAPRPLGAELAARLPYVLQELGYLYTHPRELATLLGVAAPDAPPDGEGAAEVLPAASAALRDAVATLLALLWDVAAVPVVLLADAAEWPPLPALITPSLHSEPAHAASLGTLLAIASTLGDAARALPASSPTRPMLATALAQCIALTATQAVLWARGTLPPAAPDACRALTGQAETEIASGLGRDVDAAIRVARAVCAPGDAPLLDALHRFSQQYLGAPRAA</sequence>
<dbReference type="GO" id="GO:0044611">
    <property type="term" value="C:nuclear pore inner ring"/>
    <property type="evidence" value="ECO:0007669"/>
    <property type="project" value="TreeGrafter"/>
</dbReference>
<feature type="compositionally biased region" description="Basic and acidic residues" evidence="1">
    <location>
        <begin position="518"/>
        <end position="531"/>
    </location>
</feature>
<dbReference type="GO" id="GO:0017056">
    <property type="term" value="F:structural constituent of nuclear pore"/>
    <property type="evidence" value="ECO:0007669"/>
    <property type="project" value="InterPro"/>
</dbReference>
<dbReference type="InterPro" id="IPR014756">
    <property type="entry name" value="Ig_E-set"/>
</dbReference>
<dbReference type="InterPro" id="IPR011022">
    <property type="entry name" value="Arrestin_C-like"/>
</dbReference>
<dbReference type="PANTHER" id="PTHR31431">
    <property type="entry name" value="NUCLEOPORIN NUP188 HOMOLOG"/>
    <property type="match status" value="1"/>
</dbReference>
<name>A0AAF0DZ22_9BASI</name>
<gene>
    <name evidence="3" type="ORF">MOBT1_000927</name>
</gene>
<accession>A0AAF0DZ22</accession>
<evidence type="ECO:0000256" key="1">
    <source>
        <dbReference type="SAM" id="MobiDB-lite"/>
    </source>
</evidence>
<dbReference type="SUPFAM" id="SSF81296">
    <property type="entry name" value="E set domains"/>
    <property type="match status" value="1"/>
</dbReference>
<dbReference type="GO" id="GO:0006405">
    <property type="term" value="P:RNA export from nucleus"/>
    <property type="evidence" value="ECO:0007669"/>
    <property type="project" value="TreeGrafter"/>
</dbReference>
<dbReference type="InterPro" id="IPR014752">
    <property type="entry name" value="Arrestin-like_C"/>
</dbReference>
<feature type="region of interest" description="Disordered" evidence="1">
    <location>
        <begin position="507"/>
        <end position="531"/>
    </location>
</feature>
<dbReference type="InterPro" id="IPR011021">
    <property type="entry name" value="Arrestin-like_N"/>
</dbReference>
<feature type="domain" description="Arrestin C-terminal-like" evidence="2">
    <location>
        <begin position="267"/>
        <end position="465"/>
    </location>
</feature>
<dbReference type="GO" id="GO:0006606">
    <property type="term" value="P:protein import into nucleus"/>
    <property type="evidence" value="ECO:0007669"/>
    <property type="project" value="TreeGrafter"/>
</dbReference>